<evidence type="ECO:0000256" key="7">
    <source>
        <dbReference type="ARBA" id="ARBA00023002"/>
    </source>
</evidence>
<proteinExistence type="inferred from homology"/>
<name>A0A937X8C4_9BACT</name>
<dbReference type="InterPro" id="IPR055275">
    <property type="entry name" value="Ferredox_Rdtase"/>
</dbReference>
<dbReference type="Pfam" id="PF07992">
    <property type="entry name" value="Pyr_redox_2"/>
    <property type="match status" value="1"/>
</dbReference>
<protein>
    <recommendedName>
        <fullName evidence="3">ferredoxin--NADP(+) reductase</fullName>
        <ecNumber evidence="3">1.18.1.2</ecNumber>
    </recommendedName>
</protein>
<feature type="binding site" evidence="10">
    <location>
        <begin position="201"/>
        <end position="202"/>
    </location>
    <ligand>
        <name>NADP(+)</name>
        <dbReference type="ChEBI" id="CHEBI:58349"/>
    </ligand>
</feature>
<feature type="binding site" evidence="9">
    <location>
        <position position="368"/>
    </location>
    <ligand>
        <name>FAD</name>
        <dbReference type="ChEBI" id="CHEBI:57692"/>
    </ligand>
</feature>
<dbReference type="PANTHER" id="PTHR48467:SF1">
    <property type="entry name" value="GLUTAMATE SYNTHASE 1 [NADH], CHLOROPLASTIC-LIKE"/>
    <property type="match status" value="1"/>
</dbReference>
<evidence type="ECO:0000259" key="11">
    <source>
        <dbReference type="Pfam" id="PF07992"/>
    </source>
</evidence>
<feature type="binding site" evidence="10">
    <location>
        <position position="375"/>
    </location>
    <ligand>
        <name>NADP(+)</name>
        <dbReference type="ChEBI" id="CHEBI:58349"/>
    </ligand>
</feature>
<dbReference type="SUPFAM" id="SSF51971">
    <property type="entry name" value="Nucleotide-binding domain"/>
    <property type="match status" value="1"/>
</dbReference>
<evidence type="ECO:0000256" key="6">
    <source>
        <dbReference type="ARBA" id="ARBA00022857"/>
    </source>
</evidence>
<organism evidence="12 13">
    <name type="scientific">Candidatus Tanganyikabacteria bacterium</name>
    <dbReference type="NCBI Taxonomy" id="2961651"/>
    <lineage>
        <taxon>Bacteria</taxon>
        <taxon>Bacillati</taxon>
        <taxon>Candidatus Sericytochromatia</taxon>
        <taxon>Candidatus Tanganyikabacteria</taxon>
    </lineage>
</organism>
<comment type="catalytic activity">
    <reaction evidence="8">
        <text>2 reduced [2Fe-2S]-[ferredoxin] + NADP(+) + H(+) = 2 oxidized [2Fe-2S]-[ferredoxin] + NADPH</text>
        <dbReference type="Rhea" id="RHEA:20125"/>
        <dbReference type="Rhea" id="RHEA-COMP:10000"/>
        <dbReference type="Rhea" id="RHEA-COMP:10001"/>
        <dbReference type="ChEBI" id="CHEBI:15378"/>
        <dbReference type="ChEBI" id="CHEBI:33737"/>
        <dbReference type="ChEBI" id="CHEBI:33738"/>
        <dbReference type="ChEBI" id="CHEBI:57783"/>
        <dbReference type="ChEBI" id="CHEBI:58349"/>
        <dbReference type="EC" id="1.18.1.2"/>
    </reaction>
</comment>
<dbReference type="PRINTS" id="PR00419">
    <property type="entry name" value="ADXRDTASE"/>
</dbReference>
<accession>A0A937X8C4</accession>
<dbReference type="Gene3D" id="3.40.50.720">
    <property type="entry name" value="NAD(P)-binding Rossmann-like Domain"/>
    <property type="match status" value="1"/>
</dbReference>
<feature type="domain" description="FAD/NAD(P)-binding" evidence="11">
    <location>
        <begin position="12"/>
        <end position="169"/>
    </location>
</feature>
<comment type="caution">
    <text evidence="12">The sequence shown here is derived from an EMBL/GenBank/DDBJ whole genome shotgun (WGS) entry which is preliminary data.</text>
</comment>
<evidence type="ECO:0000256" key="9">
    <source>
        <dbReference type="PIRSR" id="PIRSR000362-1"/>
    </source>
</evidence>
<dbReference type="InterPro" id="IPR021163">
    <property type="entry name" value="Ferredox_Rdtase_adrenod"/>
</dbReference>
<evidence type="ECO:0000256" key="8">
    <source>
        <dbReference type="ARBA" id="ARBA00047776"/>
    </source>
</evidence>
<evidence type="ECO:0000256" key="4">
    <source>
        <dbReference type="ARBA" id="ARBA00022630"/>
    </source>
</evidence>
<feature type="binding site" evidence="9">
    <location>
        <position position="20"/>
    </location>
    <ligand>
        <name>FAD</name>
        <dbReference type="ChEBI" id="CHEBI:57692"/>
    </ligand>
</feature>
<keyword evidence="6 10" id="KW-0521">NADP</keyword>
<feature type="binding site" evidence="9">
    <location>
        <position position="86"/>
    </location>
    <ligand>
        <name>FAD</name>
        <dbReference type="ChEBI" id="CHEBI:57692"/>
    </ligand>
</feature>
<keyword evidence="4" id="KW-0285">Flavoprotein</keyword>
<dbReference type="InterPro" id="IPR036188">
    <property type="entry name" value="FAD/NAD-bd_sf"/>
</dbReference>
<dbReference type="PANTHER" id="PTHR48467">
    <property type="entry name" value="GLUTAMATE SYNTHASE 1 [NADH], CHLOROPLASTIC-LIKE"/>
    <property type="match status" value="1"/>
</dbReference>
<keyword evidence="7" id="KW-0560">Oxidoreductase</keyword>
<feature type="binding site" evidence="10">
    <location>
        <position position="213"/>
    </location>
    <ligand>
        <name>NADP(+)</name>
        <dbReference type="ChEBI" id="CHEBI:58349"/>
    </ligand>
</feature>
<keyword evidence="5 9" id="KW-0274">FAD</keyword>
<dbReference type="PIRSF" id="PIRSF000362">
    <property type="entry name" value="FNR"/>
    <property type="match status" value="1"/>
</dbReference>
<evidence type="ECO:0000256" key="5">
    <source>
        <dbReference type="ARBA" id="ARBA00022827"/>
    </source>
</evidence>
<dbReference type="EC" id="1.18.1.2" evidence="3"/>
<dbReference type="GO" id="GO:0004324">
    <property type="term" value="F:ferredoxin-NADP+ reductase activity"/>
    <property type="evidence" value="ECO:0007669"/>
    <property type="project" value="UniProtKB-EC"/>
</dbReference>
<sequence>MKIGSSARPLGVAIIGSGPSGFYAAEALLKQADFEVRIDMFDRLPTPYGLVRGGVAPDHQKIKNVVAVYEKAALNPRFRFFGNVKLGRDIQVEDLTRHYDQIVYAVGNESDRKLGVTGEDLSGNHSATAFVGWYNGHPDFREETFDLTQESVAVIGIGNVAIDVTRILARDPEELKETDIAGYALDALRQSKVETIWLLGRRGPAQAAYSPAEIKEIGDLVSADLVIDPAEVVLGPESEKDYTDPQNKKNVDYVVEHARRGEGTLARKVRLRFCVSPVEVLGQDGRVVALKLERNKLTADASGNVKASGTGEYETIPVGLVFRSVGYRGIPIPGVPFDDRAGKIPNAEGRVLNQAGGDVLAAQYVVGWAKRGPSGLIGTNRADSVATVKAMLEDAAAGKFGGETVEPDDKAIPALLEGRGARYVSFADWKVIDEVERTTGAARGKIREKLTTVEEMLEAVQSRKAPLSV</sequence>
<comment type="similarity">
    <text evidence="2">Belongs to the ferredoxin--NADP reductase type 1 family.</text>
</comment>
<dbReference type="EMBL" id="VGJX01000808">
    <property type="protein sequence ID" value="MBM3275985.1"/>
    <property type="molecule type" value="Genomic_DNA"/>
</dbReference>
<dbReference type="Proteomes" id="UP000703893">
    <property type="component" value="Unassembled WGS sequence"/>
</dbReference>
<dbReference type="AlphaFoldDB" id="A0A937X8C4"/>
<evidence type="ECO:0000313" key="13">
    <source>
        <dbReference type="Proteomes" id="UP000703893"/>
    </source>
</evidence>
<gene>
    <name evidence="12" type="ORF">FJZ00_12595</name>
</gene>
<dbReference type="InterPro" id="IPR023753">
    <property type="entry name" value="FAD/NAD-binding_dom"/>
</dbReference>
<evidence type="ECO:0000313" key="12">
    <source>
        <dbReference type="EMBL" id="MBM3275985.1"/>
    </source>
</evidence>
<dbReference type="Gene3D" id="3.50.50.60">
    <property type="entry name" value="FAD/NAD(P)-binding domain"/>
    <property type="match status" value="1"/>
</dbReference>
<comment type="cofactor">
    <cofactor evidence="1 9">
        <name>FAD</name>
        <dbReference type="ChEBI" id="CHEBI:57692"/>
    </cofactor>
</comment>
<feature type="binding site" evidence="9">
    <location>
        <position position="50"/>
    </location>
    <ligand>
        <name>FAD</name>
        <dbReference type="ChEBI" id="CHEBI:57692"/>
    </ligand>
</feature>
<evidence type="ECO:0000256" key="2">
    <source>
        <dbReference type="ARBA" id="ARBA00008312"/>
    </source>
</evidence>
<evidence type="ECO:0000256" key="3">
    <source>
        <dbReference type="ARBA" id="ARBA00013223"/>
    </source>
</evidence>
<reference evidence="12 13" key="1">
    <citation type="submission" date="2019-03" db="EMBL/GenBank/DDBJ databases">
        <title>Lake Tanganyika Metagenome-Assembled Genomes (MAGs).</title>
        <authorList>
            <person name="Tran P."/>
        </authorList>
    </citation>
    <scope>NUCLEOTIDE SEQUENCE [LARGE SCALE GENOMIC DNA]</scope>
    <source>
        <strain evidence="12">K_DeepCast_65m_m2_236</strain>
    </source>
</reference>
<evidence type="ECO:0000256" key="1">
    <source>
        <dbReference type="ARBA" id="ARBA00001974"/>
    </source>
</evidence>
<feature type="binding site" evidence="9">
    <location>
        <begin position="375"/>
        <end position="377"/>
    </location>
    <ligand>
        <name>FAD</name>
        <dbReference type="ChEBI" id="CHEBI:57692"/>
    </ligand>
</feature>
<evidence type="ECO:0000256" key="10">
    <source>
        <dbReference type="PIRSR" id="PIRSR000362-2"/>
    </source>
</evidence>